<evidence type="ECO:0000313" key="1">
    <source>
        <dbReference type="EMBL" id="KAA0688420.1"/>
    </source>
</evidence>
<dbReference type="EMBL" id="QOKV01000001">
    <property type="protein sequence ID" value="KAA0688420.1"/>
    <property type="molecule type" value="Genomic_DNA"/>
</dbReference>
<sequence>MVDVLGPPLKEISCLLTDSLSYYRARNLSKIMKKTKSIVKDSKIENEKISLKNVIQILEGASLEDSEDLQDKWACLLATSCFSSEVHPSYSQILKGLTSAEVKILDGLFDGFDEQKESSLFCEGPYDAFQGPILDPYYIWDNITEKYPDIDKAGKYGKDLSYFESCLDNLFRAGLINLMPAAVPYDDDLLRSYRGPAINNRNYNNATMTHLGIGFVLACRGAVR</sequence>
<protein>
    <submittedName>
        <fullName evidence="1">DUF4393 domain-containing protein</fullName>
    </submittedName>
</protein>
<proteinExistence type="predicted"/>
<comment type="caution">
    <text evidence="1">The sequence shown here is derived from an EMBL/GenBank/DDBJ whole genome shotgun (WGS) entry which is preliminary data.</text>
</comment>
<dbReference type="Proteomes" id="UP000476837">
    <property type="component" value="Unassembled WGS sequence"/>
</dbReference>
<dbReference type="Pfam" id="PF14337">
    <property type="entry name" value="Abi_alpha"/>
    <property type="match status" value="1"/>
</dbReference>
<gene>
    <name evidence="1" type="ORF">DS837_01440</name>
</gene>
<evidence type="ECO:0000313" key="2">
    <source>
        <dbReference type="Proteomes" id="UP000476837"/>
    </source>
</evidence>
<accession>A0A6L3B9N4</accession>
<reference evidence="1 2" key="1">
    <citation type="submission" date="2018-07" db="EMBL/GenBank/DDBJ databases">
        <title>Genome sequence of Roseomonas fauriae ATCC 49958.</title>
        <authorList>
            <person name="Sant'Anna F.H."/>
            <person name="Baldani J.I."/>
            <person name="Zilli J.E."/>
            <person name="Reis V.M."/>
            <person name="Hartmann A."/>
            <person name="Cruz L."/>
            <person name="de Souza E.M."/>
            <person name="de Oliveira Pedrosa F."/>
            <person name="Passaglia L.M.P."/>
        </authorList>
    </citation>
    <scope>NUCLEOTIDE SEQUENCE [LARGE SCALE GENOMIC DNA]</scope>
    <source>
        <strain evidence="1 2">ATCC 49958</strain>
    </source>
</reference>
<name>A0A6L3B9N4_AZOBR</name>
<dbReference type="AlphaFoldDB" id="A0A6L3B9N4"/>
<organism evidence="1 2">
    <name type="scientific">Azospirillum brasilense</name>
    <dbReference type="NCBI Taxonomy" id="192"/>
    <lineage>
        <taxon>Bacteria</taxon>
        <taxon>Pseudomonadati</taxon>
        <taxon>Pseudomonadota</taxon>
        <taxon>Alphaproteobacteria</taxon>
        <taxon>Rhodospirillales</taxon>
        <taxon>Azospirillaceae</taxon>
        <taxon>Azospirillum</taxon>
    </lineage>
</organism>
<dbReference type="InterPro" id="IPR025506">
    <property type="entry name" value="Abi_alpha"/>
</dbReference>